<sequence length="81" mass="8666">MASPSTTAAITLMKGSGERCVLVLGFVWGPHDQYERQGGQDRVDRAGQGDQRPHQMLSPQPHEALGDLGPQSAVFLAVPLV</sequence>
<evidence type="ECO:0000256" key="1">
    <source>
        <dbReference type="SAM" id="MobiDB-lite"/>
    </source>
</evidence>
<reference evidence="3" key="1">
    <citation type="submission" date="2020-02" db="EMBL/GenBank/DDBJ databases">
        <title>Streptomyces sp. ASO4wet.</title>
        <authorList>
            <person name="Risdian C."/>
            <person name="Landwehr W."/>
            <person name="Schupp P."/>
            <person name="Wink J."/>
        </authorList>
    </citation>
    <scope>NUCLEOTIDE SEQUENCE [LARGE SCALE GENOMIC DNA]</scope>
    <source>
        <strain evidence="3">ASO4wet</strain>
    </source>
</reference>
<dbReference type="Proteomes" id="UP000595046">
    <property type="component" value="Chromosome"/>
</dbReference>
<feature type="region of interest" description="Disordered" evidence="1">
    <location>
        <begin position="34"/>
        <end position="68"/>
    </location>
</feature>
<evidence type="ECO:0000313" key="2">
    <source>
        <dbReference type="EMBL" id="QPP05281.1"/>
    </source>
</evidence>
<dbReference type="EMBL" id="CP048882">
    <property type="protein sequence ID" value="QPP05281.1"/>
    <property type="molecule type" value="Genomic_DNA"/>
</dbReference>
<name>A0A7T1T2N1_9ACTN</name>
<accession>A0A7T1T2N1</accession>
<proteinExistence type="predicted"/>
<dbReference type="KEGG" id="sbat:G4Z16_01510"/>
<keyword evidence="3" id="KW-1185">Reference proteome</keyword>
<protein>
    <submittedName>
        <fullName evidence="2">Uncharacterized protein</fullName>
    </submittedName>
</protein>
<feature type="compositionally biased region" description="Basic and acidic residues" evidence="1">
    <location>
        <begin position="34"/>
        <end position="53"/>
    </location>
</feature>
<evidence type="ECO:0000313" key="3">
    <source>
        <dbReference type="Proteomes" id="UP000595046"/>
    </source>
</evidence>
<dbReference type="RefSeq" id="WP_197348787.1">
    <property type="nucleotide sequence ID" value="NZ_CP048882.1"/>
</dbReference>
<gene>
    <name evidence="2" type="ORF">G4Z16_01510</name>
</gene>
<dbReference type="AlphaFoldDB" id="A0A7T1T2N1"/>
<organism evidence="2 3">
    <name type="scientific">Streptomyces bathyalis</name>
    <dbReference type="NCBI Taxonomy" id="2710756"/>
    <lineage>
        <taxon>Bacteria</taxon>
        <taxon>Bacillati</taxon>
        <taxon>Actinomycetota</taxon>
        <taxon>Actinomycetes</taxon>
        <taxon>Kitasatosporales</taxon>
        <taxon>Streptomycetaceae</taxon>
        <taxon>Streptomyces</taxon>
    </lineage>
</organism>